<reference evidence="2" key="1">
    <citation type="journal article" date="2019" name="Int. J. Syst. Evol. Microbiol.">
        <title>The Global Catalogue of Microorganisms (GCM) 10K type strain sequencing project: providing services to taxonomists for standard genome sequencing and annotation.</title>
        <authorList>
            <consortium name="The Broad Institute Genomics Platform"/>
            <consortium name="The Broad Institute Genome Sequencing Center for Infectious Disease"/>
            <person name="Wu L."/>
            <person name="Ma J."/>
        </authorList>
    </citation>
    <scope>NUCLEOTIDE SEQUENCE [LARGE SCALE GENOMIC DNA]</scope>
    <source>
        <strain evidence="2">IBRC-M 10987</strain>
    </source>
</reference>
<organism evidence="1 2">
    <name type="scientific">Paenibacillus xanthanilyticus</name>
    <dbReference type="NCBI Taxonomy" id="1783531"/>
    <lineage>
        <taxon>Bacteria</taxon>
        <taxon>Bacillati</taxon>
        <taxon>Bacillota</taxon>
        <taxon>Bacilli</taxon>
        <taxon>Bacillales</taxon>
        <taxon>Paenibacillaceae</taxon>
        <taxon>Paenibacillus</taxon>
    </lineage>
</organism>
<keyword evidence="2" id="KW-1185">Reference proteome</keyword>
<gene>
    <name evidence="1" type="ORF">ACFOZ8_02240</name>
</gene>
<evidence type="ECO:0000313" key="1">
    <source>
        <dbReference type="EMBL" id="MFC4098471.1"/>
    </source>
</evidence>
<dbReference type="Proteomes" id="UP001595715">
    <property type="component" value="Unassembled WGS sequence"/>
</dbReference>
<evidence type="ECO:0000313" key="2">
    <source>
        <dbReference type="Proteomes" id="UP001595715"/>
    </source>
</evidence>
<protein>
    <submittedName>
        <fullName evidence="1">Uncharacterized protein</fullName>
    </submittedName>
</protein>
<dbReference type="EMBL" id="JBHSAM010000006">
    <property type="protein sequence ID" value="MFC4098471.1"/>
    <property type="molecule type" value="Genomic_DNA"/>
</dbReference>
<sequence>MKCPSLFHFYRSYYGGASQGKVHFARAIIETGKQLENIFRSHNFHGDKQYEKREFALSLTKGFLRRFYELAEHHYGRRLFDDLHWMENRVTMSKQIVGKRELYIPFTYCAVPNENRLIFFEYGRLDDVAKWLPIFKTLIESYELQHPMPQAEFITYWDLMKGTTAELSYPKSFLAPKEQVVITARTIVEHAVRRKGRRSWDL</sequence>
<comment type="caution">
    <text evidence="1">The sequence shown here is derived from an EMBL/GenBank/DDBJ whole genome shotgun (WGS) entry which is preliminary data.</text>
</comment>
<name>A0ABV8JW97_9BACL</name>
<proteinExistence type="predicted"/>
<accession>A0ABV8JW97</accession>
<dbReference type="RefSeq" id="WP_377717086.1">
    <property type="nucleotide sequence ID" value="NZ_JBHSAM010000006.1"/>
</dbReference>